<proteinExistence type="predicted"/>
<gene>
    <name evidence="1" type="ORF">RPERSI_LOCUS14455</name>
</gene>
<evidence type="ECO:0000313" key="1">
    <source>
        <dbReference type="EMBL" id="CAG8753655.1"/>
    </source>
</evidence>
<comment type="caution">
    <text evidence="1">The sequence shown here is derived from an EMBL/GenBank/DDBJ whole genome shotgun (WGS) entry which is preliminary data.</text>
</comment>
<reference evidence="1" key="1">
    <citation type="submission" date="2021-06" db="EMBL/GenBank/DDBJ databases">
        <authorList>
            <person name="Kallberg Y."/>
            <person name="Tangrot J."/>
            <person name="Rosling A."/>
        </authorList>
    </citation>
    <scope>NUCLEOTIDE SEQUENCE</scope>
    <source>
        <strain evidence="1">MA461A</strain>
    </source>
</reference>
<keyword evidence="2" id="KW-1185">Reference proteome</keyword>
<name>A0ACA9QIQ0_9GLOM</name>
<accession>A0ACA9QIQ0</accession>
<dbReference type="EMBL" id="CAJVQC010033311">
    <property type="protein sequence ID" value="CAG8753655.1"/>
    <property type="molecule type" value="Genomic_DNA"/>
</dbReference>
<sequence length="102" mass="9835">MGKDADRVAKTLTSVTIGAGLIGISILCPPLGAAATTTYGIVGASMEVAGSLSNNDELKEVGEVITFGAGIGGLGCGAIAAFSPGTHAACAGCKGAPWGKKI</sequence>
<evidence type="ECO:0000313" key="2">
    <source>
        <dbReference type="Proteomes" id="UP000789920"/>
    </source>
</evidence>
<protein>
    <submittedName>
        <fullName evidence="1">30434_t:CDS:1</fullName>
    </submittedName>
</protein>
<organism evidence="1 2">
    <name type="scientific">Racocetra persica</name>
    <dbReference type="NCBI Taxonomy" id="160502"/>
    <lineage>
        <taxon>Eukaryota</taxon>
        <taxon>Fungi</taxon>
        <taxon>Fungi incertae sedis</taxon>
        <taxon>Mucoromycota</taxon>
        <taxon>Glomeromycotina</taxon>
        <taxon>Glomeromycetes</taxon>
        <taxon>Diversisporales</taxon>
        <taxon>Gigasporaceae</taxon>
        <taxon>Racocetra</taxon>
    </lineage>
</organism>
<dbReference type="Proteomes" id="UP000789920">
    <property type="component" value="Unassembled WGS sequence"/>
</dbReference>